<proteinExistence type="predicted"/>
<gene>
    <name evidence="2" type="ORF">SYYSPA8_12790</name>
</gene>
<dbReference type="InterPro" id="IPR053141">
    <property type="entry name" value="Mycobact_SerProt_Inhib_Rv3364c"/>
</dbReference>
<comment type="caution">
    <text evidence="2">The sequence shown here is derived from an EMBL/GenBank/DDBJ whole genome shotgun (WGS) entry which is preliminary data.</text>
</comment>
<accession>A0ABQ5NXT9</accession>
<reference evidence="2 3" key="1">
    <citation type="submission" date="2022-10" db="EMBL/GenBank/DDBJ databases">
        <title>Draft genome sequence of Streptomyces sp. YSPA8.</title>
        <authorList>
            <person name="Moriuchi R."/>
            <person name="Dohra H."/>
            <person name="Yamamura H."/>
            <person name="Kodani S."/>
        </authorList>
    </citation>
    <scope>NUCLEOTIDE SEQUENCE [LARGE SCALE GENOMIC DNA]</scope>
    <source>
        <strain evidence="2 3">YSPA8</strain>
    </source>
</reference>
<dbReference type="InterPro" id="IPR004942">
    <property type="entry name" value="Roadblock/LAMTOR2_dom"/>
</dbReference>
<protein>
    <submittedName>
        <fullName evidence="2">Roadblock/LC7 domain-containing protein</fullName>
    </submittedName>
</protein>
<sequence length="137" mass="14159">MTDPAARLSEDPLEWVLRKFTEDTPGVSAALVATGDGLLKSLHPPLAEADTLSAAFSGLHSLARQTGALCFNTTGYQAICIDTTNGVLLLVSIPGGNGFLTALAEPRADTGAIGYAMTRLTAQLPEHLGTAARRAGP</sequence>
<dbReference type="Proteomes" id="UP001291653">
    <property type="component" value="Unassembled WGS sequence"/>
</dbReference>
<dbReference type="SMART" id="SM00960">
    <property type="entry name" value="Robl_LC7"/>
    <property type="match status" value="1"/>
</dbReference>
<keyword evidence="3" id="KW-1185">Reference proteome</keyword>
<dbReference type="PANTHER" id="PTHR36222:SF1">
    <property type="entry name" value="SERINE PROTEASE INHIBITOR RV3364C"/>
    <property type="match status" value="1"/>
</dbReference>
<dbReference type="SUPFAM" id="SSF103196">
    <property type="entry name" value="Roadblock/LC7 domain"/>
    <property type="match status" value="1"/>
</dbReference>
<name>A0ABQ5NXT9_9ACTN</name>
<dbReference type="RefSeq" id="WP_323447239.1">
    <property type="nucleotide sequence ID" value="NZ_BSBI01000004.1"/>
</dbReference>
<evidence type="ECO:0000313" key="3">
    <source>
        <dbReference type="Proteomes" id="UP001291653"/>
    </source>
</evidence>
<organism evidence="2 3">
    <name type="scientific">Streptomyces yaizuensis</name>
    <dbReference type="NCBI Taxonomy" id="2989713"/>
    <lineage>
        <taxon>Bacteria</taxon>
        <taxon>Bacillati</taxon>
        <taxon>Actinomycetota</taxon>
        <taxon>Actinomycetes</taxon>
        <taxon>Kitasatosporales</taxon>
        <taxon>Streptomycetaceae</taxon>
        <taxon>Streptomyces</taxon>
    </lineage>
</organism>
<dbReference type="Pfam" id="PF03259">
    <property type="entry name" value="Robl_LC7"/>
    <property type="match status" value="1"/>
</dbReference>
<dbReference type="PANTHER" id="PTHR36222">
    <property type="entry name" value="SERINE PROTEASE INHIBITOR RV3364C"/>
    <property type="match status" value="1"/>
</dbReference>
<evidence type="ECO:0000259" key="1">
    <source>
        <dbReference type="SMART" id="SM00960"/>
    </source>
</evidence>
<dbReference type="Gene3D" id="3.30.450.30">
    <property type="entry name" value="Dynein light chain 2a, cytoplasmic"/>
    <property type="match status" value="1"/>
</dbReference>
<feature type="domain" description="Roadblock/LAMTOR2" evidence="1">
    <location>
        <begin position="14"/>
        <end position="104"/>
    </location>
</feature>
<dbReference type="EMBL" id="BSBI01000004">
    <property type="protein sequence ID" value="GLF95177.1"/>
    <property type="molecule type" value="Genomic_DNA"/>
</dbReference>
<evidence type="ECO:0000313" key="2">
    <source>
        <dbReference type="EMBL" id="GLF95177.1"/>
    </source>
</evidence>